<dbReference type="EMBL" id="BKCJ010273927">
    <property type="protein sequence ID" value="GEZ39675.1"/>
    <property type="molecule type" value="Genomic_DNA"/>
</dbReference>
<protein>
    <submittedName>
        <fullName evidence="2">Reverse transcriptase domain-containing protein</fullName>
    </submittedName>
</protein>
<evidence type="ECO:0000313" key="2">
    <source>
        <dbReference type="EMBL" id="GEZ39675.1"/>
    </source>
</evidence>
<organism evidence="2">
    <name type="scientific">Tanacetum cinerariifolium</name>
    <name type="common">Dalmatian daisy</name>
    <name type="synonym">Chrysanthemum cinerariifolium</name>
    <dbReference type="NCBI Taxonomy" id="118510"/>
    <lineage>
        <taxon>Eukaryota</taxon>
        <taxon>Viridiplantae</taxon>
        <taxon>Streptophyta</taxon>
        <taxon>Embryophyta</taxon>
        <taxon>Tracheophyta</taxon>
        <taxon>Spermatophyta</taxon>
        <taxon>Magnoliopsida</taxon>
        <taxon>eudicotyledons</taxon>
        <taxon>Gunneridae</taxon>
        <taxon>Pentapetalae</taxon>
        <taxon>asterids</taxon>
        <taxon>campanulids</taxon>
        <taxon>Asterales</taxon>
        <taxon>Asteraceae</taxon>
        <taxon>Asteroideae</taxon>
        <taxon>Anthemideae</taxon>
        <taxon>Anthemidinae</taxon>
        <taxon>Tanacetum</taxon>
    </lineage>
</organism>
<keyword evidence="2" id="KW-0808">Transferase</keyword>
<gene>
    <name evidence="2" type="ORF">Tci_511648</name>
</gene>
<evidence type="ECO:0000256" key="1">
    <source>
        <dbReference type="SAM" id="MobiDB-lite"/>
    </source>
</evidence>
<comment type="caution">
    <text evidence="2">The sequence shown here is derived from an EMBL/GenBank/DDBJ whole genome shotgun (WGS) entry which is preliminary data.</text>
</comment>
<feature type="compositionally biased region" description="Basic and acidic residues" evidence="1">
    <location>
        <begin position="33"/>
        <end position="48"/>
    </location>
</feature>
<feature type="region of interest" description="Disordered" evidence="1">
    <location>
        <begin position="220"/>
        <end position="261"/>
    </location>
</feature>
<feature type="region of interest" description="Disordered" evidence="1">
    <location>
        <begin position="14"/>
        <end position="65"/>
    </location>
</feature>
<keyword evidence="2" id="KW-0695">RNA-directed DNA polymerase</keyword>
<reference evidence="2" key="1">
    <citation type="journal article" date="2019" name="Sci. Rep.">
        <title>Draft genome of Tanacetum cinerariifolium, the natural source of mosquito coil.</title>
        <authorList>
            <person name="Yamashiro T."/>
            <person name="Shiraishi A."/>
            <person name="Satake H."/>
            <person name="Nakayama K."/>
        </authorList>
    </citation>
    <scope>NUCLEOTIDE SEQUENCE</scope>
</reference>
<dbReference type="GO" id="GO:0003964">
    <property type="term" value="F:RNA-directed DNA polymerase activity"/>
    <property type="evidence" value="ECO:0007669"/>
    <property type="project" value="UniProtKB-KW"/>
</dbReference>
<feature type="compositionally biased region" description="Basic and acidic residues" evidence="1">
    <location>
        <begin position="227"/>
        <end position="250"/>
    </location>
</feature>
<sequence>MFSLMWIMPPRMTTQSAGWPAAASRGGGTGGRVGRDGGRTGSRSDDQGNGRNDGQGDQGSEANDGVNGVPEFFAIIAQNQNGDAINDNTQCDVRNVIKNNDHMGCIYKEFLACNPKEYDEKGGAVVYTHWIEKIESVQDMSGCGDNQKNHAMVEAGHATYTDRFHELARLVPYLVTLKNRRIERYVYGLALEIRGMVAAIEPSTIQKVMQIAGTLTDEALRNGSIKKNPEKRGNEGEPNKDRNERDDNKRTRIGNAFATTTNPVKRENTVGNKMHKAFPLLGESSHW</sequence>
<keyword evidence="2" id="KW-0548">Nucleotidyltransferase</keyword>
<dbReference type="AlphaFoldDB" id="A0A699IIA0"/>
<proteinExistence type="predicted"/>
<name>A0A699IIA0_TANCI</name>
<accession>A0A699IIA0</accession>